<sequence>QKSCTTHPIASSTMITDSSFRTIDGEEESCLNLASNEKSWSLEESYHCNKAADKKTQLKNHIKFHRPP</sequence>
<dbReference type="EMBL" id="HACG01008947">
    <property type="protein sequence ID" value="CEK55812.1"/>
    <property type="molecule type" value="Transcribed_RNA"/>
</dbReference>
<organism evidence="1">
    <name type="scientific">Arion vulgaris</name>
    <dbReference type="NCBI Taxonomy" id="1028688"/>
    <lineage>
        <taxon>Eukaryota</taxon>
        <taxon>Metazoa</taxon>
        <taxon>Spiralia</taxon>
        <taxon>Lophotrochozoa</taxon>
        <taxon>Mollusca</taxon>
        <taxon>Gastropoda</taxon>
        <taxon>Heterobranchia</taxon>
        <taxon>Euthyneura</taxon>
        <taxon>Panpulmonata</taxon>
        <taxon>Eupulmonata</taxon>
        <taxon>Stylommatophora</taxon>
        <taxon>Helicina</taxon>
        <taxon>Arionoidea</taxon>
        <taxon>Arionidae</taxon>
        <taxon>Arion</taxon>
    </lineage>
</organism>
<feature type="non-terminal residue" evidence="1">
    <location>
        <position position="68"/>
    </location>
</feature>
<accession>A0A0B6YHY6</accession>
<proteinExistence type="predicted"/>
<feature type="non-terminal residue" evidence="1">
    <location>
        <position position="1"/>
    </location>
</feature>
<protein>
    <submittedName>
        <fullName evidence="1">Uncharacterized protein</fullName>
    </submittedName>
</protein>
<reference evidence="1" key="1">
    <citation type="submission" date="2014-12" db="EMBL/GenBank/DDBJ databases">
        <title>Insight into the proteome of Arion vulgaris.</title>
        <authorList>
            <person name="Aradska J."/>
            <person name="Bulat T."/>
            <person name="Smidak R."/>
            <person name="Sarate P."/>
            <person name="Gangsoo J."/>
            <person name="Sialana F."/>
            <person name="Bilban M."/>
            <person name="Lubec G."/>
        </authorList>
    </citation>
    <scope>NUCLEOTIDE SEQUENCE</scope>
    <source>
        <tissue evidence="1">Skin</tissue>
    </source>
</reference>
<name>A0A0B6YHY6_9EUPU</name>
<dbReference type="AlphaFoldDB" id="A0A0B6YHY6"/>
<evidence type="ECO:0000313" key="1">
    <source>
        <dbReference type="EMBL" id="CEK55812.1"/>
    </source>
</evidence>
<gene>
    <name evidence="1" type="primary">ORF26109</name>
</gene>